<keyword evidence="3" id="KW-0813">Transport</keyword>
<dbReference type="Proteomes" id="UP000366872">
    <property type="component" value="Unassembled WGS sequence"/>
</dbReference>
<evidence type="ECO:0000313" key="11">
    <source>
        <dbReference type="EMBL" id="VGO14301.1"/>
    </source>
</evidence>
<keyword evidence="12" id="KW-1185">Reference proteome</keyword>
<dbReference type="InterPro" id="IPR050286">
    <property type="entry name" value="G_neg_Bact_CarbUptk_Porin"/>
</dbReference>
<comment type="subcellular location">
    <subcellularLocation>
        <location evidence="1">Cell outer membrane</location>
        <topology evidence="1">Multi-pass membrane protein</topology>
    </subcellularLocation>
</comment>
<dbReference type="Gene3D" id="2.40.170.10">
    <property type="entry name" value="Porin, LamB type"/>
    <property type="match status" value="1"/>
</dbReference>
<dbReference type="InterPro" id="IPR003192">
    <property type="entry name" value="Porin_LamB"/>
</dbReference>
<keyword evidence="10" id="KW-0732">Signal</keyword>
<feature type="signal peptide" evidence="10">
    <location>
        <begin position="1"/>
        <end position="18"/>
    </location>
</feature>
<feature type="chain" id="PRO_5025329019" evidence="10">
    <location>
        <begin position="19"/>
        <end position="462"/>
    </location>
</feature>
<dbReference type="EMBL" id="CAAHFG010000001">
    <property type="protein sequence ID" value="VGO14301.1"/>
    <property type="molecule type" value="Genomic_DNA"/>
</dbReference>
<dbReference type="GO" id="GO:0046930">
    <property type="term" value="C:pore complex"/>
    <property type="evidence" value="ECO:0007669"/>
    <property type="project" value="UniProtKB-KW"/>
</dbReference>
<dbReference type="RefSeq" id="WP_136079793.1">
    <property type="nucleotide sequence ID" value="NZ_CAAHFG010000001.1"/>
</dbReference>
<dbReference type="InterPro" id="IPR036998">
    <property type="entry name" value="Porin_LamB_sf"/>
</dbReference>
<gene>
    <name evidence="11" type="primary">lamB</name>
    <name evidence="11" type="ORF">PDESU_02860</name>
</gene>
<evidence type="ECO:0000256" key="3">
    <source>
        <dbReference type="ARBA" id="ARBA00022448"/>
    </source>
</evidence>
<evidence type="ECO:0000256" key="8">
    <source>
        <dbReference type="ARBA" id="ARBA00023136"/>
    </source>
</evidence>
<organism evidence="11 12">
    <name type="scientific">Pontiella desulfatans</name>
    <dbReference type="NCBI Taxonomy" id="2750659"/>
    <lineage>
        <taxon>Bacteria</taxon>
        <taxon>Pseudomonadati</taxon>
        <taxon>Kiritimatiellota</taxon>
        <taxon>Kiritimatiellia</taxon>
        <taxon>Kiritimatiellales</taxon>
        <taxon>Pontiellaceae</taxon>
        <taxon>Pontiella</taxon>
    </lineage>
</organism>
<name>A0A6C2U429_PONDE</name>
<evidence type="ECO:0000256" key="1">
    <source>
        <dbReference type="ARBA" id="ARBA00004571"/>
    </source>
</evidence>
<dbReference type="GO" id="GO:0006811">
    <property type="term" value="P:monoatomic ion transport"/>
    <property type="evidence" value="ECO:0007669"/>
    <property type="project" value="UniProtKB-KW"/>
</dbReference>
<evidence type="ECO:0000256" key="2">
    <source>
        <dbReference type="ARBA" id="ARBA00007055"/>
    </source>
</evidence>
<protein>
    <submittedName>
        <fullName evidence="11">Maltoporin</fullName>
    </submittedName>
</protein>
<dbReference type="PANTHER" id="PTHR38762:SF1">
    <property type="entry name" value="CRYPTIC OUTER MEMBRANE PORIN BGLH-RELATED"/>
    <property type="match status" value="1"/>
</dbReference>
<reference evidence="11 12" key="1">
    <citation type="submission" date="2019-04" db="EMBL/GenBank/DDBJ databases">
        <authorList>
            <person name="Van Vliet M D."/>
        </authorList>
    </citation>
    <scope>NUCLEOTIDE SEQUENCE [LARGE SCALE GENOMIC DNA]</scope>
    <source>
        <strain evidence="11 12">F1</strain>
    </source>
</reference>
<dbReference type="GO" id="GO:0015144">
    <property type="term" value="F:carbohydrate transmembrane transporter activity"/>
    <property type="evidence" value="ECO:0007669"/>
    <property type="project" value="TreeGrafter"/>
</dbReference>
<dbReference type="GO" id="GO:0009279">
    <property type="term" value="C:cell outer membrane"/>
    <property type="evidence" value="ECO:0007669"/>
    <property type="project" value="UniProtKB-SubCell"/>
</dbReference>
<dbReference type="AlphaFoldDB" id="A0A6C2U429"/>
<dbReference type="GO" id="GO:0015774">
    <property type="term" value="P:polysaccharide transport"/>
    <property type="evidence" value="ECO:0007669"/>
    <property type="project" value="TreeGrafter"/>
</dbReference>
<proteinExistence type="inferred from homology"/>
<evidence type="ECO:0000313" key="12">
    <source>
        <dbReference type="Proteomes" id="UP000366872"/>
    </source>
</evidence>
<evidence type="ECO:0000256" key="10">
    <source>
        <dbReference type="SAM" id="SignalP"/>
    </source>
</evidence>
<dbReference type="Pfam" id="PF02264">
    <property type="entry name" value="LamB"/>
    <property type="match status" value="1"/>
</dbReference>
<keyword evidence="7" id="KW-0626">Porin</keyword>
<dbReference type="GO" id="GO:0015288">
    <property type="term" value="F:porin activity"/>
    <property type="evidence" value="ECO:0007669"/>
    <property type="project" value="UniProtKB-KW"/>
</dbReference>
<keyword evidence="8" id="KW-0472">Membrane</keyword>
<evidence type="ECO:0000256" key="6">
    <source>
        <dbReference type="ARBA" id="ARBA00023065"/>
    </source>
</evidence>
<keyword evidence="5" id="KW-0812">Transmembrane</keyword>
<comment type="similarity">
    <text evidence="2">Belongs to the porin LamB (TC 1.B.3) family.</text>
</comment>
<evidence type="ECO:0000256" key="5">
    <source>
        <dbReference type="ARBA" id="ARBA00022692"/>
    </source>
</evidence>
<accession>A0A6C2U429</accession>
<evidence type="ECO:0000256" key="7">
    <source>
        <dbReference type="ARBA" id="ARBA00023114"/>
    </source>
</evidence>
<evidence type="ECO:0000256" key="4">
    <source>
        <dbReference type="ARBA" id="ARBA00022452"/>
    </source>
</evidence>
<keyword evidence="9" id="KW-0998">Cell outer membrane</keyword>
<keyword evidence="6" id="KW-0406">Ion transport</keyword>
<keyword evidence="4" id="KW-1134">Transmembrane beta strand</keyword>
<dbReference type="PANTHER" id="PTHR38762">
    <property type="entry name" value="CRYPTIC OUTER MEMBRANE PORIN BGLH-RELATED"/>
    <property type="match status" value="1"/>
</dbReference>
<sequence length="462" mass="50718">MKNAMLCLVIATVGLAYADESTEQLRQEFEARIAALETQSAADSSAPGRETLDFEFHGYFRAGLGANGNGDAMESFKAPNAGAKYRLGNEAETYIEASFQQNFRTQALIDNNVDFYTKLTFAYVTPTTDNNAFDTTTSLREAYAGARGVWDAKKEAMFWAGNRFYEHLDIHINDFFFRDMAGFGGGIEDVELGDEMKWAFAWLGGSIDELDSDGTTYQNNYHFNKNTFDFRLYDIPVGIGTLALSLDLADFAGDQLDDGAGNTITIEDSLGWAAGAILKSDLTDEMANRFTIQYGAGAADNFRAVITAPQGVAIDTNINRIATDDTMRLRITDDIVIDNGSPLSLQAAAIYERYDNGFDTMNTIDWVSIGARPVYHFNDFFSLAFEAGADYTNQKGGPEGVVGKFTLAPQIQPAAKHFSRPSIRAFLTYATWSDGFEGMVAPVGYGNETQGISAGVQMEAWW</sequence>
<evidence type="ECO:0000256" key="9">
    <source>
        <dbReference type="ARBA" id="ARBA00023237"/>
    </source>
</evidence>
<dbReference type="SUPFAM" id="SSF56935">
    <property type="entry name" value="Porins"/>
    <property type="match status" value="1"/>
</dbReference>